<accession>A0A2U1JH67</accession>
<organism evidence="1 2">
    <name type="scientific">Flavobacterium psychrotolerans</name>
    <dbReference type="NCBI Taxonomy" id="2169410"/>
    <lineage>
        <taxon>Bacteria</taxon>
        <taxon>Pseudomonadati</taxon>
        <taxon>Bacteroidota</taxon>
        <taxon>Flavobacteriia</taxon>
        <taxon>Flavobacteriales</taxon>
        <taxon>Flavobacteriaceae</taxon>
        <taxon>Flavobacterium</taxon>
    </lineage>
</organism>
<dbReference type="AlphaFoldDB" id="A0A2U1JH67"/>
<protein>
    <submittedName>
        <fullName evidence="1">Uncharacterized protein</fullName>
    </submittedName>
</protein>
<comment type="caution">
    <text evidence="1">The sequence shown here is derived from an EMBL/GenBank/DDBJ whole genome shotgun (WGS) entry which is preliminary data.</text>
</comment>
<evidence type="ECO:0000313" key="1">
    <source>
        <dbReference type="EMBL" id="PWA04365.1"/>
    </source>
</evidence>
<reference evidence="1 2" key="1">
    <citation type="submission" date="2018-04" db="EMBL/GenBank/DDBJ databases">
        <title>Flavobacterium sp. nov., isolated from glacier ice.</title>
        <authorList>
            <person name="Liu Q."/>
            <person name="Xin Y.-H."/>
        </authorList>
    </citation>
    <scope>NUCLEOTIDE SEQUENCE [LARGE SCALE GENOMIC DNA]</scope>
    <source>
        <strain evidence="1 2">RB1R5</strain>
    </source>
</reference>
<name>A0A2U1JH67_9FLAO</name>
<dbReference type="Proteomes" id="UP000245449">
    <property type="component" value="Unassembled WGS sequence"/>
</dbReference>
<sequence>MKVRNMKTSELVNRGNEILKSYLGCIGKPIFRSQKYQIHVKDKKNKLNNLGFQYYCYFCTA</sequence>
<evidence type="ECO:0000313" key="2">
    <source>
        <dbReference type="Proteomes" id="UP000245449"/>
    </source>
</evidence>
<proteinExistence type="predicted"/>
<gene>
    <name evidence="1" type="ORF">DB895_11465</name>
</gene>
<keyword evidence="2" id="KW-1185">Reference proteome</keyword>
<dbReference type="EMBL" id="QCZI01000015">
    <property type="protein sequence ID" value="PWA04365.1"/>
    <property type="molecule type" value="Genomic_DNA"/>
</dbReference>